<protein>
    <submittedName>
        <fullName evidence="2">PEROXIDASE_4 domain-containing protein</fullName>
    </submittedName>
</protein>
<proteinExistence type="predicted"/>
<evidence type="ECO:0000313" key="2">
    <source>
        <dbReference type="WBParaSite" id="RSKR_0001046400.1"/>
    </source>
</evidence>
<dbReference type="WBParaSite" id="RSKR_0001046400.1">
    <property type="protein sequence ID" value="RSKR_0001046400.1"/>
    <property type="gene ID" value="RSKR_0001046400"/>
</dbReference>
<sequence>MSRYIRDSERINATMKMYGTLLNINLNCDIGIRLKGEDDGKLKDGGILKDNGKLKKNGGHDFIVPAECLFTTSGYMIDKLVMAAGGSSRIYMDHFLTYKQLACYVDYAKDTEAFNYLDYDISDLMIVADSLCCFRLEEFIVRQILDGNGLEVNLEWKKVVDELDVPVYKDAMEKYFGRIKEHTDTSFEAAKVMLESTSNQQHSGAFLNMDSLDEELSNKTCMNYGHVVHSTNLFLVDRDKIMNRLMSNKANPTLIR</sequence>
<organism evidence="1 2">
    <name type="scientific">Rhabditophanes sp. KR3021</name>
    <dbReference type="NCBI Taxonomy" id="114890"/>
    <lineage>
        <taxon>Eukaryota</taxon>
        <taxon>Metazoa</taxon>
        <taxon>Ecdysozoa</taxon>
        <taxon>Nematoda</taxon>
        <taxon>Chromadorea</taxon>
        <taxon>Rhabditida</taxon>
        <taxon>Tylenchina</taxon>
        <taxon>Panagrolaimomorpha</taxon>
        <taxon>Strongyloidoidea</taxon>
        <taxon>Alloionematidae</taxon>
        <taxon>Rhabditophanes</taxon>
    </lineage>
</organism>
<name>A0AC35UG30_9BILA</name>
<accession>A0AC35UG30</accession>
<evidence type="ECO:0000313" key="1">
    <source>
        <dbReference type="Proteomes" id="UP000095286"/>
    </source>
</evidence>
<reference evidence="2" key="1">
    <citation type="submission" date="2016-11" db="UniProtKB">
        <authorList>
            <consortium name="WormBaseParasite"/>
        </authorList>
    </citation>
    <scope>IDENTIFICATION</scope>
    <source>
        <strain evidence="2">KR3021</strain>
    </source>
</reference>
<dbReference type="Proteomes" id="UP000095286">
    <property type="component" value="Unplaced"/>
</dbReference>